<protein>
    <recommendedName>
        <fullName evidence="1">Protein kinase domain-containing protein</fullName>
    </recommendedName>
</protein>
<comment type="caution">
    <text evidence="2">The sequence shown here is derived from an EMBL/GenBank/DDBJ whole genome shotgun (WGS) entry which is preliminary data.</text>
</comment>
<evidence type="ECO:0000313" key="2">
    <source>
        <dbReference type="EMBL" id="KAK1437426.1"/>
    </source>
</evidence>
<gene>
    <name evidence="2" type="ORF">QVD17_03217</name>
</gene>
<dbReference type="PANTHER" id="PTHR27003">
    <property type="entry name" value="OS07G0166700 PROTEIN"/>
    <property type="match status" value="1"/>
</dbReference>
<dbReference type="GO" id="GO:0004714">
    <property type="term" value="F:transmembrane receptor protein tyrosine kinase activity"/>
    <property type="evidence" value="ECO:0007669"/>
    <property type="project" value="InterPro"/>
</dbReference>
<evidence type="ECO:0000313" key="3">
    <source>
        <dbReference type="Proteomes" id="UP001229421"/>
    </source>
</evidence>
<sequence>MSLRSVKNLIKLDGYRYCNEENENIVVYEHASNGRLDKHLGNPCLTWKQRVQICIDIAHGLKFLHEFDVHDEDSLKHRDIKSGSVLLDGDWNAKISNFEMSMKAHVDDDNWHSMGYVDPQYQSCGYLALWSDVYSLGVICIEMLCGRLAWIKGSCVDHSQSLGPLAIRQYKEKGNIDEMIFEGINEQISPQSLTEFLKICTQCLENDPDDRPHLDDVIKQLKKALEFQDNNPQISVKAIKLGTQDFSDCNCVGEGRLWKLYKGEGEHTNGCTAFVVKRWNRESDQGQIQFSTELDILSRYKHENIIGLVGYCKEEKEKIIVYEYASNGTLDKHLGNSSLTWRKRLQIALDIANGLACLHSGNEKREDFMVHRDIKSGNILLDGDWHAKIVNLELSCKSGILKKATHVDENDYDSLGYIDPIYRTKGFLTQKSDIYSLGVILVEMLYGKLTWAKGWENYCQSLGVFATTHYTEKENFQEMIIKAIEEQIAPQEMIFEAIKEQTAPRSLTRFLQIIVRCFDEKEYRLGANEVIKQLEKALKFQDDYEWEMKLPIDYKEIIRASEYPEYYGIIEMKRELYDVFIKGVYLRDHKTVKNEEINSHCEIEPLDKQLCLNEDNGRKKHVMLSAAEVLFGSSNVNNVKHFVYRKPSLKSSSAIRASCAQHVRT</sequence>
<dbReference type="Gene3D" id="3.30.200.20">
    <property type="entry name" value="Phosphorylase Kinase, domain 1"/>
    <property type="match status" value="1"/>
</dbReference>
<feature type="domain" description="Protein kinase" evidence="1">
    <location>
        <begin position="246"/>
        <end position="538"/>
    </location>
</feature>
<dbReference type="PROSITE" id="PS50011">
    <property type="entry name" value="PROTEIN_KINASE_DOM"/>
    <property type="match status" value="2"/>
</dbReference>
<feature type="domain" description="Protein kinase" evidence="1">
    <location>
        <begin position="1"/>
        <end position="225"/>
    </location>
</feature>
<dbReference type="GO" id="GO:0005524">
    <property type="term" value="F:ATP binding"/>
    <property type="evidence" value="ECO:0007669"/>
    <property type="project" value="InterPro"/>
</dbReference>
<dbReference type="InterPro" id="IPR008271">
    <property type="entry name" value="Ser/Thr_kinase_AS"/>
</dbReference>
<dbReference type="Pfam" id="PF07714">
    <property type="entry name" value="PK_Tyr_Ser-Thr"/>
    <property type="match status" value="1"/>
</dbReference>
<name>A0AAD8LE57_TARER</name>
<dbReference type="PANTHER" id="PTHR27003:SF471">
    <property type="entry name" value="VASCULAR ENDOTHELIAL GROWTH FACTOR RECEPTOR 2 (VEGFR2)-RELATED"/>
    <property type="match status" value="1"/>
</dbReference>
<dbReference type="InterPro" id="IPR001245">
    <property type="entry name" value="Ser-Thr/Tyr_kinase_cat_dom"/>
</dbReference>
<accession>A0AAD8LE57</accession>
<dbReference type="GO" id="GO:0005886">
    <property type="term" value="C:plasma membrane"/>
    <property type="evidence" value="ECO:0007669"/>
    <property type="project" value="TreeGrafter"/>
</dbReference>
<organism evidence="2 3">
    <name type="scientific">Tagetes erecta</name>
    <name type="common">African marigold</name>
    <dbReference type="NCBI Taxonomy" id="13708"/>
    <lineage>
        <taxon>Eukaryota</taxon>
        <taxon>Viridiplantae</taxon>
        <taxon>Streptophyta</taxon>
        <taxon>Embryophyta</taxon>
        <taxon>Tracheophyta</taxon>
        <taxon>Spermatophyta</taxon>
        <taxon>Magnoliopsida</taxon>
        <taxon>eudicotyledons</taxon>
        <taxon>Gunneridae</taxon>
        <taxon>Pentapetalae</taxon>
        <taxon>asterids</taxon>
        <taxon>campanulids</taxon>
        <taxon>Asterales</taxon>
        <taxon>Asteraceae</taxon>
        <taxon>Asteroideae</taxon>
        <taxon>Heliantheae alliance</taxon>
        <taxon>Tageteae</taxon>
        <taxon>Tagetes</taxon>
    </lineage>
</organism>
<keyword evidence="3" id="KW-1185">Reference proteome</keyword>
<reference evidence="2" key="1">
    <citation type="journal article" date="2023" name="bioRxiv">
        <title>Improved chromosome-level genome assembly for marigold (Tagetes erecta).</title>
        <authorList>
            <person name="Jiang F."/>
            <person name="Yuan L."/>
            <person name="Wang S."/>
            <person name="Wang H."/>
            <person name="Xu D."/>
            <person name="Wang A."/>
            <person name="Fan W."/>
        </authorList>
    </citation>
    <scope>NUCLEOTIDE SEQUENCE</scope>
    <source>
        <strain evidence="2">WSJ</strain>
        <tissue evidence="2">Leaf</tissue>
    </source>
</reference>
<dbReference type="SUPFAM" id="SSF56112">
    <property type="entry name" value="Protein kinase-like (PK-like)"/>
    <property type="match status" value="2"/>
</dbReference>
<dbReference type="Pfam" id="PF00069">
    <property type="entry name" value="Pkinase"/>
    <property type="match status" value="1"/>
</dbReference>
<proteinExistence type="predicted"/>
<dbReference type="Proteomes" id="UP001229421">
    <property type="component" value="Unassembled WGS sequence"/>
</dbReference>
<dbReference type="AlphaFoldDB" id="A0AAD8LE57"/>
<dbReference type="InterPro" id="IPR045272">
    <property type="entry name" value="ANXUR1/2-like"/>
</dbReference>
<dbReference type="InterPro" id="IPR011009">
    <property type="entry name" value="Kinase-like_dom_sf"/>
</dbReference>
<dbReference type="GO" id="GO:0009506">
    <property type="term" value="C:plasmodesma"/>
    <property type="evidence" value="ECO:0007669"/>
    <property type="project" value="TreeGrafter"/>
</dbReference>
<dbReference type="EMBL" id="JAUHHV010000001">
    <property type="protein sequence ID" value="KAK1437426.1"/>
    <property type="molecule type" value="Genomic_DNA"/>
</dbReference>
<dbReference type="InterPro" id="IPR000719">
    <property type="entry name" value="Prot_kinase_dom"/>
</dbReference>
<dbReference type="SMART" id="SM00220">
    <property type="entry name" value="S_TKc"/>
    <property type="match status" value="1"/>
</dbReference>
<dbReference type="Gene3D" id="1.10.510.10">
    <property type="entry name" value="Transferase(Phosphotransferase) domain 1"/>
    <property type="match status" value="2"/>
</dbReference>
<evidence type="ECO:0000259" key="1">
    <source>
        <dbReference type="PROSITE" id="PS50011"/>
    </source>
</evidence>
<dbReference type="PROSITE" id="PS00108">
    <property type="entry name" value="PROTEIN_KINASE_ST"/>
    <property type="match status" value="1"/>
</dbReference>